<evidence type="ECO:0000313" key="2">
    <source>
        <dbReference type="Proteomes" id="UP000662931"/>
    </source>
</evidence>
<dbReference type="Proteomes" id="UP000662931">
    <property type="component" value="Chromosome 1"/>
</dbReference>
<dbReference type="KEGG" id="bnn:FOA43_000631"/>
<gene>
    <name evidence="1" type="ORF">FOA43_000631</name>
</gene>
<dbReference type="OrthoDB" id="4085867at2759"/>
<dbReference type="RefSeq" id="XP_038776886.1">
    <property type="nucleotide sequence ID" value="XM_038920958.1"/>
</dbReference>
<reference evidence="1" key="1">
    <citation type="submission" date="2020-10" db="EMBL/GenBank/DDBJ databases">
        <authorList>
            <person name="Roach M.J.R."/>
        </authorList>
    </citation>
    <scope>NUCLEOTIDE SEQUENCE</scope>
    <source>
        <strain evidence="1">CBS 1945</strain>
    </source>
</reference>
<dbReference type="GeneID" id="62194032"/>
<dbReference type="AlphaFoldDB" id="A0A875RW28"/>
<proteinExistence type="predicted"/>
<sequence>MPKTEAKLLDAFTLFCELHETQDVHLQDLKQLFQENLHINKKLIQFINLDEFRLEASGNQDLVDFEKYLYNSALLLNLSQRLEIIDFYWELVLANIKGKGELTPAERKSAYQQTLDLKDIEQLSKNLKQAIPMDILMNMITLCNEGERVYLNYMDFALILGRVGELGES</sequence>
<keyword evidence="2" id="KW-1185">Reference proteome</keyword>
<accession>A0A875RW28</accession>
<protein>
    <submittedName>
        <fullName evidence="1">Uncharacterized protein</fullName>
    </submittedName>
</protein>
<name>A0A875RW28_EENNA</name>
<organism evidence="1 2">
    <name type="scientific">Eeniella nana</name>
    <name type="common">Yeast</name>
    <name type="synonym">Brettanomyces nanus</name>
    <dbReference type="NCBI Taxonomy" id="13502"/>
    <lineage>
        <taxon>Eukaryota</taxon>
        <taxon>Fungi</taxon>
        <taxon>Dikarya</taxon>
        <taxon>Ascomycota</taxon>
        <taxon>Saccharomycotina</taxon>
        <taxon>Pichiomycetes</taxon>
        <taxon>Pichiales</taxon>
        <taxon>Pichiaceae</taxon>
        <taxon>Brettanomyces</taxon>
    </lineage>
</organism>
<dbReference type="EMBL" id="CP064812">
    <property type="protein sequence ID" value="QPG73321.1"/>
    <property type="molecule type" value="Genomic_DNA"/>
</dbReference>
<evidence type="ECO:0000313" key="1">
    <source>
        <dbReference type="EMBL" id="QPG73321.1"/>
    </source>
</evidence>